<reference evidence="7" key="1">
    <citation type="submission" date="2019-06" db="EMBL/GenBank/DDBJ databases">
        <authorList>
            <person name="Zheng W."/>
        </authorList>
    </citation>
    <scope>NUCLEOTIDE SEQUENCE</scope>
    <source>
        <strain evidence="7">QDHG01</strain>
    </source>
</reference>
<dbReference type="PANTHER" id="PTHR14856:SF9">
    <property type="entry name" value="PQ-LOOP REPEAT-CONTAINING PROTEIN 1"/>
    <property type="match status" value="1"/>
</dbReference>
<feature type="transmembrane region" description="Helical" evidence="6">
    <location>
        <begin position="161"/>
        <end position="182"/>
    </location>
</feature>
<dbReference type="GO" id="GO:0045332">
    <property type="term" value="P:phospholipid translocation"/>
    <property type="evidence" value="ECO:0007669"/>
    <property type="project" value="TreeGrafter"/>
</dbReference>
<protein>
    <recommendedName>
        <fullName evidence="9">PQ-loop repeat-containing protein 1</fullName>
    </recommendedName>
</protein>
<gene>
    <name evidence="7" type="ORF">FGO68_gene15234</name>
</gene>
<feature type="transmembrane region" description="Helical" evidence="6">
    <location>
        <begin position="188"/>
        <end position="209"/>
    </location>
</feature>
<name>A0A8J8NP98_HALGN</name>
<dbReference type="Proteomes" id="UP000785679">
    <property type="component" value="Unassembled WGS sequence"/>
</dbReference>
<evidence type="ECO:0008006" key="9">
    <source>
        <dbReference type="Google" id="ProtNLM"/>
    </source>
</evidence>
<dbReference type="GO" id="GO:0005802">
    <property type="term" value="C:trans-Golgi network"/>
    <property type="evidence" value="ECO:0007669"/>
    <property type="project" value="TreeGrafter"/>
</dbReference>
<keyword evidence="8" id="KW-1185">Reference proteome</keyword>
<evidence type="ECO:0000256" key="4">
    <source>
        <dbReference type="ARBA" id="ARBA00023136"/>
    </source>
</evidence>
<dbReference type="GO" id="GO:0005768">
    <property type="term" value="C:endosome"/>
    <property type="evidence" value="ECO:0007669"/>
    <property type="project" value="TreeGrafter"/>
</dbReference>
<keyword evidence="2 6" id="KW-0812">Transmembrane</keyword>
<evidence type="ECO:0000256" key="3">
    <source>
        <dbReference type="ARBA" id="ARBA00022989"/>
    </source>
</evidence>
<dbReference type="InterPro" id="IPR052241">
    <property type="entry name" value="SLC66/Scramblase_ANY1"/>
</dbReference>
<dbReference type="GO" id="GO:0016020">
    <property type="term" value="C:membrane"/>
    <property type="evidence" value="ECO:0007669"/>
    <property type="project" value="UniProtKB-SubCell"/>
</dbReference>
<evidence type="ECO:0000313" key="8">
    <source>
        <dbReference type="Proteomes" id="UP000785679"/>
    </source>
</evidence>
<sequence>MGALSDATTFLFVHACDLGMIVGPCIGYIIQCFKMSKEQNSDGFSPYVCLILLVANILRVFWWVSEGFSVVILDAALLMLLCQLALLYLWVSIKAQNEAIAMINQRRPSSSQSFKSTEASSEDEVLPAPKLKPTIRLLGRVYKVPEFANRIYMHFWFWDSFISYAKFIMAFVLVMAIVTGIFHASPVYQHIIAFASSSVEACLGVPQFILNYKRQNTSGLAVILILIWLCGDCYKLSYYMATDSPASLQGCAAFQIMTDLSILSQFYVYRKNTDLPMGAAVDEMSKSRSGEQREVTPGEQEEENAEIPAIYFDNGKKGEQRQYSFVSTRSSQSPQMI</sequence>
<dbReference type="EMBL" id="RRYP01011425">
    <property type="protein sequence ID" value="TNV77740.1"/>
    <property type="molecule type" value="Genomic_DNA"/>
</dbReference>
<organism evidence="7 8">
    <name type="scientific">Halteria grandinella</name>
    <dbReference type="NCBI Taxonomy" id="5974"/>
    <lineage>
        <taxon>Eukaryota</taxon>
        <taxon>Sar</taxon>
        <taxon>Alveolata</taxon>
        <taxon>Ciliophora</taxon>
        <taxon>Intramacronucleata</taxon>
        <taxon>Spirotrichea</taxon>
        <taxon>Stichotrichia</taxon>
        <taxon>Sporadotrichida</taxon>
        <taxon>Halteriidae</taxon>
        <taxon>Halteria</taxon>
    </lineage>
</organism>
<evidence type="ECO:0000256" key="5">
    <source>
        <dbReference type="SAM" id="MobiDB-lite"/>
    </source>
</evidence>
<comment type="caution">
    <text evidence="7">The sequence shown here is derived from an EMBL/GenBank/DDBJ whole genome shotgun (WGS) entry which is preliminary data.</text>
</comment>
<keyword evidence="3 6" id="KW-1133">Transmembrane helix</keyword>
<dbReference type="Gene3D" id="1.20.1280.290">
    <property type="match status" value="2"/>
</dbReference>
<comment type="subcellular location">
    <subcellularLocation>
        <location evidence="1">Membrane</location>
        <topology evidence="1">Multi-pass membrane protein</topology>
    </subcellularLocation>
</comment>
<dbReference type="SMART" id="SM00679">
    <property type="entry name" value="CTNS"/>
    <property type="match status" value="2"/>
</dbReference>
<dbReference type="PANTHER" id="PTHR14856">
    <property type="entry name" value="PQ-LOOP REPEAT-CONTAINING PROTEIN 1-LIKE PROTEIN"/>
    <property type="match status" value="1"/>
</dbReference>
<dbReference type="OrthoDB" id="292213at2759"/>
<dbReference type="Pfam" id="PF04193">
    <property type="entry name" value="PQ-loop"/>
    <property type="match status" value="1"/>
</dbReference>
<feature type="transmembrane region" description="Helical" evidence="6">
    <location>
        <begin position="70"/>
        <end position="91"/>
    </location>
</feature>
<feature type="transmembrane region" description="Helical" evidence="6">
    <location>
        <begin position="247"/>
        <end position="269"/>
    </location>
</feature>
<dbReference type="InterPro" id="IPR006603">
    <property type="entry name" value="PQ-loop_rpt"/>
</dbReference>
<feature type="region of interest" description="Disordered" evidence="5">
    <location>
        <begin position="283"/>
        <end position="309"/>
    </location>
</feature>
<evidence type="ECO:0000256" key="2">
    <source>
        <dbReference type="ARBA" id="ARBA00022692"/>
    </source>
</evidence>
<evidence type="ECO:0000256" key="6">
    <source>
        <dbReference type="SAM" id="Phobius"/>
    </source>
</evidence>
<evidence type="ECO:0000256" key="1">
    <source>
        <dbReference type="ARBA" id="ARBA00004141"/>
    </source>
</evidence>
<keyword evidence="4 6" id="KW-0472">Membrane</keyword>
<accession>A0A8J8NP98</accession>
<feature type="transmembrane region" description="Helical" evidence="6">
    <location>
        <begin position="12"/>
        <end position="32"/>
    </location>
</feature>
<feature type="transmembrane region" description="Helical" evidence="6">
    <location>
        <begin position="44"/>
        <end position="64"/>
    </location>
</feature>
<feature type="compositionally biased region" description="Basic and acidic residues" evidence="5">
    <location>
        <begin position="283"/>
        <end position="296"/>
    </location>
</feature>
<dbReference type="GO" id="GO:0005829">
    <property type="term" value="C:cytosol"/>
    <property type="evidence" value="ECO:0007669"/>
    <property type="project" value="GOC"/>
</dbReference>
<dbReference type="AlphaFoldDB" id="A0A8J8NP98"/>
<dbReference type="GO" id="GO:0042147">
    <property type="term" value="P:retrograde transport, endosome to Golgi"/>
    <property type="evidence" value="ECO:0007669"/>
    <property type="project" value="TreeGrafter"/>
</dbReference>
<evidence type="ECO:0000313" key="7">
    <source>
        <dbReference type="EMBL" id="TNV77740.1"/>
    </source>
</evidence>
<proteinExistence type="predicted"/>
<feature type="transmembrane region" description="Helical" evidence="6">
    <location>
        <begin position="221"/>
        <end position="241"/>
    </location>
</feature>